<feature type="binding site" evidence="9">
    <location>
        <position position="156"/>
    </location>
    <ligand>
        <name>1-deoxy-D-xylulose 5-phosphate</name>
        <dbReference type="ChEBI" id="CHEBI:57792"/>
    </ligand>
</feature>
<keyword evidence="9" id="KW-0460">Magnesium</keyword>
<feature type="binding site" evidence="9">
    <location>
        <position position="15"/>
    </location>
    <ligand>
        <name>NADPH</name>
        <dbReference type="ChEBI" id="CHEBI:57783"/>
    </ligand>
</feature>
<dbReference type="Pfam" id="PF08436">
    <property type="entry name" value="DXP_redisom_C"/>
    <property type="match status" value="1"/>
</dbReference>
<evidence type="ECO:0000256" key="8">
    <source>
        <dbReference type="ARBA" id="ARBA00048543"/>
    </source>
</evidence>
<comment type="similarity">
    <text evidence="2 9">Belongs to the DXR family.</text>
</comment>
<dbReference type="Gene3D" id="1.10.1740.10">
    <property type="match status" value="1"/>
</dbReference>
<dbReference type="PANTHER" id="PTHR30525">
    <property type="entry name" value="1-DEOXY-D-XYLULOSE 5-PHOSPHATE REDUCTOISOMERASE"/>
    <property type="match status" value="1"/>
</dbReference>
<feature type="binding site" evidence="9">
    <location>
        <position position="188"/>
    </location>
    <ligand>
        <name>1-deoxy-D-xylulose 5-phosphate</name>
        <dbReference type="ChEBI" id="CHEBI:57792"/>
    </ligand>
</feature>
<proteinExistence type="inferred from homology"/>
<evidence type="ECO:0000313" key="13">
    <source>
        <dbReference type="EMBL" id="MDN4121377.1"/>
    </source>
</evidence>
<feature type="binding site" evidence="9">
    <location>
        <position position="156"/>
    </location>
    <ligand>
        <name>Mn(2+)</name>
        <dbReference type="ChEBI" id="CHEBI:29035"/>
    </ligand>
</feature>
<evidence type="ECO:0000256" key="2">
    <source>
        <dbReference type="ARBA" id="ARBA00006825"/>
    </source>
</evidence>
<dbReference type="InterPro" id="IPR013512">
    <property type="entry name" value="DXP_reductoisomerase_N"/>
</dbReference>
<feature type="binding site" evidence="9">
    <location>
        <position position="233"/>
    </location>
    <ligand>
        <name>Mn(2+)</name>
        <dbReference type="ChEBI" id="CHEBI:29035"/>
    </ligand>
</feature>
<dbReference type="SUPFAM" id="SSF69055">
    <property type="entry name" value="1-deoxy-D-xylulose-5-phosphate reductoisomerase, C-terminal domain"/>
    <property type="match status" value="1"/>
</dbReference>
<protein>
    <recommendedName>
        <fullName evidence="9">1-deoxy-D-xylulose 5-phosphate reductoisomerase</fullName>
        <shortName evidence="9">DXP reductoisomerase</shortName>
        <ecNumber evidence="9">1.1.1.267</ecNumber>
    </recommendedName>
    <alternativeName>
        <fullName evidence="9">1-deoxyxylulose-5-phosphate reductoisomerase</fullName>
    </alternativeName>
    <alternativeName>
        <fullName evidence="9">2-C-methyl-D-erythritol 4-phosphate synthase</fullName>
    </alternativeName>
</protein>
<reference evidence="13" key="1">
    <citation type="submission" date="2021-11" db="EMBL/GenBank/DDBJ databases">
        <title>Draft genome sequence of Alcaligenes endophyticus type strain CCUG 75668T.</title>
        <authorList>
            <person name="Salva-Serra F."/>
            <person name="Duran R.E."/>
            <person name="Seeger M."/>
            <person name="Moore E.R.B."/>
            <person name="Jaen-Luchoro D."/>
        </authorList>
    </citation>
    <scope>NUCLEOTIDE SEQUENCE</scope>
    <source>
        <strain evidence="13">CCUG 75668</strain>
    </source>
</reference>
<evidence type="ECO:0000259" key="10">
    <source>
        <dbReference type="Pfam" id="PF02670"/>
    </source>
</evidence>
<feature type="binding site" evidence="9">
    <location>
        <position position="154"/>
    </location>
    <ligand>
        <name>Mn(2+)</name>
        <dbReference type="ChEBI" id="CHEBI:29035"/>
    </ligand>
</feature>
<feature type="binding site" evidence="9">
    <location>
        <position position="12"/>
    </location>
    <ligand>
        <name>NADPH</name>
        <dbReference type="ChEBI" id="CHEBI:57783"/>
    </ligand>
</feature>
<dbReference type="InterPro" id="IPR003821">
    <property type="entry name" value="DXP_reductoisomerase"/>
</dbReference>
<feature type="binding site" evidence="9">
    <location>
        <position position="14"/>
    </location>
    <ligand>
        <name>NADPH</name>
        <dbReference type="ChEBI" id="CHEBI:57783"/>
    </ligand>
</feature>
<dbReference type="RefSeq" id="WP_266124058.1">
    <property type="nucleotide sequence ID" value="NZ_JAJHNU010000002.1"/>
</dbReference>
<dbReference type="SUPFAM" id="SSF51735">
    <property type="entry name" value="NAD(P)-binding Rossmann-fold domains"/>
    <property type="match status" value="1"/>
</dbReference>
<keyword evidence="6 9" id="KW-0464">Manganese</keyword>
<dbReference type="EC" id="1.1.1.267" evidence="9"/>
<keyword evidence="3 9" id="KW-0479">Metal-binding</keyword>
<evidence type="ECO:0000259" key="11">
    <source>
        <dbReference type="Pfam" id="PF08436"/>
    </source>
</evidence>
<evidence type="ECO:0000256" key="5">
    <source>
        <dbReference type="ARBA" id="ARBA00023002"/>
    </source>
</evidence>
<feature type="binding site" evidence="9">
    <location>
        <position position="128"/>
    </location>
    <ligand>
        <name>NADPH</name>
        <dbReference type="ChEBI" id="CHEBI:57783"/>
    </ligand>
</feature>
<evidence type="ECO:0000259" key="12">
    <source>
        <dbReference type="Pfam" id="PF13288"/>
    </source>
</evidence>
<comment type="function">
    <text evidence="9">Catalyzes the NADPH-dependent rearrangement and reduction of 1-deoxy-D-xylulose-5-phosphate (DXP) to 2-C-methyl-D-erythritol 4-phosphate (MEP).</text>
</comment>
<feature type="binding site" evidence="9">
    <location>
        <position position="211"/>
    </location>
    <ligand>
        <name>1-deoxy-D-xylulose 5-phosphate</name>
        <dbReference type="ChEBI" id="CHEBI:57792"/>
    </ligand>
</feature>
<evidence type="ECO:0000256" key="7">
    <source>
        <dbReference type="ARBA" id="ARBA00023229"/>
    </source>
</evidence>
<feature type="domain" description="1-deoxy-D-xylulose 5-phosphate reductoisomerase N-terminal" evidence="10">
    <location>
        <begin position="6"/>
        <end position="136"/>
    </location>
</feature>
<dbReference type="EMBL" id="JAJHNU010000002">
    <property type="protein sequence ID" value="MDN4121377.1"/>
    <property type="molecule type" value="Genomic_DNA"/>
</dbReference>
<dbReference type="Proteomes" id="UP001168613">
    <property type="component" value="Unassembled WGS sequence"/>
</dbReference>
<dbReference type="HAMAP" id="MF_00183">
    <property type="entry name" value="DXP_reductoisom"/>
    <property type="match status" value="1"/>
</dbReference>
<feature type="binding site" evidence="9">
    <location>
        <position position="233"/>
    </location>
    <ligand>
        <name>1-deoxy-D-xylulose 5-phosphate</name>
        <dbReference type="ChEBI" id="CHEBI:57792"/>
    </ligand>
</feature>
<dbReference type="InterPro" id="IPR036169">
    <property type="entry name" value="DXPR_C_sf"/>
</dbReference>
<feature type="binding site" evidence="9">
    <location>
        <position position="155"/>
    </location>
    <ligand>
        <name>1-deoxy-D-xylulose 5-phosphate</name>
        <dbReference type="ChEBI" id="CHEBI:57792"/>
    </ligand>
</feature>
<dbReference type="Pfam" id="PF02670">
    <property type="entry name" value="DXP_reductoisom"/>
    <property type="match status" value="1"/>
</dbReference>
<evidence type="ECO:0000256" key="4">
    <source>
        <dbReference type="ARBA" id="ARBA00022857"/>
    </source>
</evidence>
<dbReference type="InterPro" id="IPR036291">
    <property type="entry name" value="NAD(P)-bd_dom_sf"/>
</dbReference>
<name>A0ABT8EJA6_9BURK</name>
<feature type="binding site" evidence="9">
    <location>
        <position position="224"/>
    </location>
    <ligand>
        <name>1-deoxy-D-xylulose 5-phosphate</name>
        <dbReference type="ChEBI" id="CHEBI:57792"/>
    </ligand>
</feature>
<evidence type="ECO:0000313" key="14">
    <source>
        <dbReference type="Proteomes" id="UP001168613"/>
    </source>
</evidence>
<dbReference type="PANTHER" id="PTHR30525:SF0">
    <property type="entry name" value="1-DEOXY-D-XYLULOSE 5-PHOSPHATE REDUCTOISOMERASE, CHLOROPLASTIC"/>
    <property type="match status" value="1"/>
</dbReference>
<feature type="domain" description="DXP reductoisomerase C-terminal" evidence="12">
    <location>
        <begin position="273"/>
        <end position="392"/>
    </location>
</feature>
<keyword evidence="5 9" id="KW-0560">Oxidoreductase</keyword>
<comment type="cofactor">
    <cofactor evidence="9">
        <name>Mg(2+)</name>
        <dbReference type="ChEBI" id="CHEBI:18420"/>
    </cofactor>
    <cofactor evidence="9">
        <name>Mn(2+)</name>
        <dbReference type="ChEBI" id="CHEBI:29035"/>
    </cofactor>
</comment>
<dbReference type="PIRSF" id="PIRSF006205">
    <property type="entry name" value="Dxp_reductismrs"/>
    <property type="match status" value="1"/>
</dbReference>
<dbReference type="NCBIfam" id="NF009114">
    <property type="entry name" value="PRK12464.1"/>
    <property type="match status" value="1"/>
</dbReference>
<feature type="binding site" evidence="9">
    <location>
        <position position="230"/>
    </location>
    <ligand>
        <name>1-deoxy-D-xylulose 5-phosphate</name>
        <dbReference type="ChEBI" id="CHEBI:57792"/>
    </ligand>
</feature>
<organism evidence="13 14">
    <name type="scientific">Alcaligenes endophyticus</name>
    <dbReference type="NCBI Taxonomy" id="1929088"/>
    <lineage>
        <taxon>Bacteria</taxon>
        <taxon>Pseudomonadati</taxon>
        <taxon>Pseudomonadota</taxon>
        <taxon>Betaproteobacteria</taxon>
        <taxon>Burkholderiales</taxon>
        <taxon>Alcaligenaceae</taxon>
        <taxon>Alcaligenes</taxon>
    </lineage>
</organism>
<comment type="caution">
    <text evidence="13">The sequence shown here is derived from an EMBL/GenBank/DDBJ whole genome shotgun (WGS) entry which is preliminary data.</text>
</comment>
<comment type="pathway">
    <text evidence="1 9">Isoprenoid biosynthesis; isopentenyl diphosphate biosynthesis via DXP pathway; isopentenyl diphosphate from 1-deoxy-D-xylulose 5-phosphate: step 1/6.</text>
</comment>
<dbReference type="InterPro" id="IPR013644">
    <property type="entry name" value="DXP_reductoisomerase_C"/>
</dbReference>
<evidence type="ECO:0000256" key="3">
    <source>
        <dbReference type="ARBA" id="ARBA00022723"/>
    </source>
</evidence>
<dbReference type="NCBIfam" id="TIGR00243">
    <property type="entry name" value="Dxr"/>
    <property type="match status" value="1"/>
</dbReference>
<evidence type="ECO:0000256" key="9">
    <source>
        <dbReference type="HAMAP-Rule" id="MF_00183"/>
    </source>
</evidence>
<feature type="binding site" evidence="9">
    <location>
        <position position="229"/>
    </location>
    <ligand>
        <name>1-deoxy-D-xylulose 5-phosphate</name>
        <dbReference type="ChEBI" id="CHEBI:57792"/>
    </ligand>
</feature>
<evidence type="ECO:0000256" key="1">
    <source>
        <dbReference type="ARBA" id="ARBA00005094"/>
    </source>
</evidence>
<accession>A0ABT8EJA6</accession>
<dbReference type="Pfam" id="PF13288">
    <property type="entry name" value="DXPR_C"/>
    <property type="match status" value="1"/>
</dbReference>
<keyword evidence="14" id="KW-1185">Reference proteome</keyword>
<gene>
    <name evidence="9" type="primary">dxr</name>
    <name evidence="13" type="ORF">LMS43_08765</name>
</gene>
<comment type="catalytic activity">
    <reaction evidence="8">
        <text>2-C-methyl-D-erythritol 4-phosphate + NADP(+) = 1-deoxy-D-xylulose 5-phosphate + NADPH + H(+)</text>
        <dbReference type="Rhea" id="RHEA:13717"/>
        <dbReference type="ChEBI" id="CHEBI:15378"/>
        <dbReference type="ChEBI" id="CHEBI:57783"/>
        <dbReference type="ChEBI" id="CHEBI:57792"/>
        <dbReference type="ChEBI" id="CHEBI:58262"/>
        <dbReference type="ChEBI" id="CHEBI:58349"/>
        <dbReference type="EC" id="1.1.1.267"/>
    </reaction>
    <physiologicalReaction direction="right-to-left" evidence="8">
        <dbReference type="Rhea" id="RHEA:13719"/>
    </physiologicalReaction>
</comment>
<keyword evidence="4 9" id="KW-0521">NADP</keyword>
<feature type="domain" description="1-deoxy-D-xylulose 5-phosphate reductoisomerase C-terminal" evidence="11">
    <location>
        <begin position="150"/>
        <end position="241"/>
    </location>
</feature>
<dbReference type="Gene3D" id="3.40.50.720">
    <property type="entry name" value="NAD(P)-binding Rossmann-like Domain"/>
    <property type="match status" value="1"/>
</dbReference>
<comment type="caution">
    <text evidence="9">Lacks conserved residue(s) required for the propagation of feature annotation.</text>
</comment>
<feature type="binding site" evidence="9">
    <location>
        <position position="217"/>
    </location>
    <ligand>
        <name>NADPH</name>
        <dbReference type="ChEBI" id="CHEBI:57783"/>
    </ligand>
</feature>
<keyword evidence="7 9" id="KW-0414">Isoprene biosynthesis</keyword>
<dbReference type="GO" id="GO:0030604">
    <property type="term" value="F:1-deoxy-D-xylulose-5-phosphate reductoisomerase activity"/>
    <property type="evidence" value="ECO:0007669"/>
    <property type="project" value="UniProtKB-EC"/>
</dbReference>
<dbReference type="SUPFAM" id="SSF55347">
    <property type="entry name" value="Glyceraldehyde-3-phosphate dehydrogenase-like, C-terminal domain"/>
    <property type="match status" value="1"/>
</dbReference>
<feature type="binding site" evidence="9">
    <location>
        <position position="13"/>
    </location>
    <ligand>
        <name>NADPH</name>
        <dbReference type="ChEBI" id="CHEBI:57783"/>
    </ligand>
</feature>
<evidence type="ECO:0000256" key="6">
    <source>
        <dbReference type="ARBA" id="ARBA00023211"/>
    </source>
</evidence>
<sequence>MSFQQVCVLGSTGSIGVSTLDVIARHPDRMAVYALSAYSRMQKLAEQAMACAPKVVVVPDSAARERFVQAWSSSAPCAMPEVRVGAKALEETVADAQVTTVMAAIIGAAGMPAALAAARAGKRILLANKEALVAAGSLFIEVAKQGGAELLPIDSEHSAIFQCLDQHHKSVPGNPLANDVRRLIITASGGPFRQTPLLELPQVSPEQACAHPNWSMGRKISVDSATMLNKGLEVIEAYWLFSVPIEKIDVVVHPQSVIHSMVEYIDGSVMAQLGQPDMRTAIAYGLGFPERIDSGVGLLDLASMGRLDFEAPDLQRFPCLRLAFDALRSGQAACVSLNAANEIAVERFLNRQVSYTQIPQIIEHTLDRLQRCSDAALNSLDAILALDQDARRVAADFCR</sequence>
<dbReference type="InterPro" id="IPR026877">
    <property type="entry name" value="DXPR_C"/>
</dbReference>
<feature type="binding site" evidence="9">
    <location>
        <position position="130"/>
    </location>
    <ligand>
        <name>NADPH</name>
        <dbReference type="ChEBI" id="CHEBI:57783"/>
    </ligand>
</feature>
<feature type="binding site" evidence="9">
    <location>
        <position position="129"/>
    </location>
    <ligand>
        <name>1-deoxy-D-xylulose 5-phosphate</name>
        <dbReference type="ChEBI" id="CHEBI:57792"/>
    </ligand>
</feature>